<evidence type="ECO:0000313" key="1">
    <source>
        <dbReference type="EMBL" id="ABM59409.1"/>
    </source>
</evidence>
<dbReference type="AlphaFoldDB" id="A1WP52"/>
<dbReference type="EMBL" id="CP000542">
    <property type="protein sequence ID" value="ABM59409.1"/>
    <property type="molecule type" value="Genomic_DNA"/>
</dbReference>
<accession>A1WP52</accession>
<evidence type="ECO:0000313" key="2">
    <source>
        <dbReference type="Proteomes" id="UP000000374"/>
    </source>
</evidence>
<reference evidence="2" key="1">
    <citation type="submission" date="2006-12" db="EMBL/GenBank/DDBJ databases">
        <title>Complete sequence of chromosome 1 of Verminephrobacter eiseniae EF01-2.</title>
        <authorList>
            <person name="Copeland A."/>
            <person name="Lucas S."/>
            <person name="Lapidus A."/>
            <person name="Barry K."/>
            <person name="Detter J.C."/>
            <person name="Glavina del Rio T."/>
            <person name="Dalin E."/>
            <person name="Tice H."/>
            <person name="Pitluck S."/>
            <person name="Chertkov O."/>
            <person name="Brettin T."/>
            <person name="Bruce D."/>
            <person name="Han C."/>
            <person name="Tapia R."/>
            <person name="Gilna P."/>
            <person name="Schmutz J."/>
            <person name="Larimer F."/>
            <person name="Land M."/>
            <person name="Hauser L."/>
            <person name="Kyrpides N."/>
            <person name="Kim E."/>
            <person name="Stahl D."/>
            <person name="Richardson P."/>
        </authorList>
    </citation>
    <scope>NUCLEOTIDE SEQUENCE [LARGE SCALE GENOMIC DNA]</scope>
    <source>
        <strain evidence="2">EF01-2</strain>
    </source>
</reference>
<dbReference type="KEGG" id="vei:Veis_3694"/>
<organism evidence="1 2">
    <name type="scientific">Verminephrobacter eiseniae (strain EF01-2)</name>
    <dbReference type="NCBI Taxonomy" id="391735"/>
    <lineage>
        <taxon>Bacteria</taxon>
        <taxon>Pseudomonadati</taxon>
        <taxon>Pseudomonadota</taxon>
        <taxon>Betaproteobacteria</taxon>
        <taxon>Burkholderiales</taxon>
        <taxon>Comamonadaceae</taxon>
        <taxon>Verminephrobacter</taxon>
    </lineage>
</organism>
<sequence>MTKIVRSLPMTIVLSAAAVSMLSGCGALRNFVELFRTADHSMRFVQQVPGPVSVAWRNERGDVWLVPKRDVLIEQIRTDAGPADWGPYGAYVVIRGHHRGIRLLVDGRWWDLQVPEDAQRISYRHEASR</sequence>
<gene>
    <name evidence="1" type="ordered locus">Veis_3694</name>
</gene>
<protein>
    <recommendedName>
        <fullName evidence="3">Lipoprotein</fullName>
    </recommendedName>
</protein>
<name>A1WP52_VEREI</name>
<dbReference type="PROSITE" id="PS51257">
    <property type="entry name" value="PROKAR_LIPOPROTEIN"/>
    <property type="match status" value="1"/>
</dbReference>
<proteinExistence type="predicted"/>
<dbReference type="STRING" id="391735.Veis_3694"/>
<dbReference type="HOGENOM" id="CLU_1947936_0_0_4"/>
<evidence type="ECO:0008006" key="3">
    <source>
        <dbReference type="Google" id="ProtNLM"/>
    </source>
</evidence>
<dbReference type="Proteomes" id="UP000000374">
    <property type="component" value="Chromosome"/>
</dbReference>
<keyword evidence="2" id="KW-1185">Reference proteome</keyword>